<feature type="compositionally biased region" description="Polar residues" evidence="1">
    <location>
        <begin position="46"/>
        <end position="63"/>
    </location>
</feature>
<sequence>MLSLTGNIKFSSLFPQYLITAILVGVCAVTIRTHFSPAMYVSMTVKQQEENSSPTQKTISQCRPQKDPNKLGKRKSEEEEEAQVQLNVPMQSATSKKRNVGI</sequence>
<keyword evidence="2" id="KW-1133">Transmembrane helix</keyword>
<dbReference type="Proteomes" id="UP001497516">
    <property type="component" value="Chromosome 8"/>
</dbReference>
<dbReference type="AlphaFoldDB" id="A0AAV2GET0"/>
<accession>A0AAV2GET0</accession>
<gene>
    <name evidence="3" type="ORF">LTRI10_LOCUS48497</name>
</gene>
<name>A0AAV2GET0_9ROSI</name>
<dbReference type="EMBL" id="OZ034821">
    <property type="protein sequence ID" value="CAL1408946.1"/>
    <property type="molecule type" value="Genomic_DNA"/>
</dbReference>
<evidence type="ECO:0000256" key="2">
    <source>
        <dbReference type="SAM" id="Phobius"/>
    </source>
</evidence>
<evidence type="ECO:0000313" key="4">
    <source>
        <dbReference type="Proteomes" id="UP001497516"/>
    </source>
</evidence>
<keyword evidence="2" id="KW-0812">Transmembrane</keyword>
<feature type="compositionally biased region" description="Polar residues" evidence="1">
    <location>
        <begin position="84"/>
        <end position="94"/>
    </location>
</feature>
<proteinExistence type="predicted"/>
<keyword evidence="2" id="KW-0472">Membrane</keyword>
<evidence type="ECO:0000313" key="3">
    <source>
        <dbReference type="EMBL" id="CAL1408946.1"/>
    </source>
</evidence>
<feature type="region of interest" description="Disordered" evidence="1">
    <location>
        <begin position="46"/>
        <end position="102"/>
    </location>
</feature>
<organism evidence="3 4">
    <name type="scientific">Linum trigynum</name>
    <dbReference type="NCBI Taxonomy" id="586398"/>
    <lineage>
        <taxon>Eukaryota</taxon>
        <taxon>Viridiplantae</taxon>
        <taxon>Streptophyta</taxon>
        <taxon>Embryophyta</taxon>
        <taxon>Tracheophyta</taxon>
        <taxon>Spermatophyta</taxon>
        <taxon>Magnoliopsida</taxon>
        <taxon>eudicotyledons</taxon>
        <taxon>Gunneridae</taxon>
        <taxon>Pentapetalae</taxon>
        <taxon>rosids</taxon>
        <taxon>fabids</taxon>
        <taxon>Malpighiales</taxon>
        <taxon>Linaceae</taxon>
        <taxon>Linum</taxon>
    </lineage>
</organism>
<keyword evidence="4" id="KW-1185">Reference proteome</keyword>
<feature type="compositionally biased region" description="Basic and acidic residues" evidence="1">
    <location>
        <begin position="64"/>
        <end position="77"/>
    </location>
</feature>
<feature type="transmembrane region" description="Helical" evidence="2">
    <location>
        <begin position="12"/>
        <end position="31"/>
    </location>
</feature>
<evidence type="ECO:0000256" key="1">
    <source>
        <dbReference type="SAM" id="MobiDB-lite"/>
    </source>
</evidence>
<protein>
    <submittedName>
        <fullName evidence="3">Uncharacterized protein</fullName>
    </submittedName>
</protein>
<reference evidence="3 4" key="1">
    <citation type="submission" date="2024-04" db="EMBL/GenBank/DDBJ databases">
        <authorList>
            <person name="Fracassetti M."/>
        </authorList>
    </citation>
    <scope>NUCLEOTIDE SEQUENCE [LARGE SCALE GENOMIC DNA]</scope>
</reference>